<accession>A0A3M0G128</accession>
<organism evidence="7 8">
    <name type="scientific">Tessaracoccus antarcticus</name>
    <dbReference type="NCBI Taxonomy" id="2479848"/>
    <lineage>
        <taxon>Bacteria</taxon>
        <taxon>Bacillati</taxon>
        <taxon>Actinomycetota</taxon>
        <taxon>Actinomycetes</taxon>
        <taxon>Propionibacteriales</taxon>
        <taxon>Propionibacteriaceae</taxon>
        <taxon>Tessaracoccus</taxon>
    </lineage>
</organism>
<feature type="transmembrane region" description="Helical" evidence="6">
    <location>
        <begin position="7"/>
        <end position="25"/>
    </location>
</feature>
<dbReference type="PANTHER" id="PTHR32196">
    <property type="entry name" value="ABC TRANSPORTER PERMEASE PROTEIN YPHD-RELATED-RELATED"/>
    <property type="match status" value="1"/>
</dbReference>
<feature type="transmembrane region" description="Helical" evidence="6">
    <location>
        <begin position="204"/>
        <end position="226"/>
    </location>
</feature>
<proteinExistence type="predicted"/>
<keyword evidence="3 6" id="KW-0812">Transmembrane</keyword>
<gene>
    <name evidence="7" type="ORF">EAX62_14050</name>
</gene>
<evidence type="ECO:0000256" key="3">
    <source>
        <dbReference type="ARBA" id="ARBA00022692"/>
    </source>
</evidence>
<comment type="caution">
    <text evidence="7">The sequence shown here is derived from an EMBL/GenBank/DDBJ whole genome shotgun (WGS) entry which is preliminary data.</text>
</comment>
<keyword evidence="4 6" id="KW-1133">Transmembrane helix</keyword>
<dbReference type="RefSeq" id="WP_121902355.1">
    <property type="nucleotide sequence ID" value="NZ_REFW01000004.1"/>
</dbReference>
<keyword evidence="5 6" id="KW-0472">Membrane</keyword>
<comment type="subcellular location">
    <subcellularLocation>
        <location evidence="1">Cell membrane</location>
        <topology evidence="1">Multi-pass membrane protein</topology>
    </subcellularLocation>
</comment>
<evidence type="ECO:0000313" key="8">
    <source>
        <dbReference type="Proteomes" id="UP000275256"/>
    </source>
</evidence>
<keyword evidence="8" id="KW-1185">Reference proteome</keyword>
<evidence type="ECO:0000256" key="2">
    <source>
        <dbReference type="ARBA" id="ARBA00022475"/>
    </source>
</evidence>
<feature type="transmembrane region" description="Helical" evidence="6">
    <location>
        <begin position="264"/>
        <end position="281"/>
    </location>
</feature>
<evidence type="ECO:0000256" key="1">
    <source>
        <dbReference type="ARBA" id="ARBA00004651"/>
    </source>
</evidence>
<reference evidence="7 8" key="1">
    <citation type="submission" date="2018-10" db="EMBL/GenBank/DDBJ databases">
        <title>Tessaracoccus antarcticuss sp. nov., isolated from sediment.</title>
        <authorList>
            <person name="Zhou L.Y."/>
            <person name="Du Z.J."/>
        </authorList>
    </citation>
    <scope>NUCLEOTIDE SEQUENCE [LARGE SCALE GENOMIC DNA]</scope>
    <source>
        <strain evidence="7 8">JDX10</strain>
    </source>
</reference>
<evidence type="ECO:0000256" key="4">
    <source>
        <dbReference type="ARBA" id="ARBA00022989"/>
    </source>
</evidence>
<dbReference type="GO" id="GO:0022857">
    <property type="term" value="F:transmembrane transporter activity"/>
    <property type="evidence" value="ECO:0007669"/>
    <property type="project" value="InterPro"/>
</dbReference>
<evidence type="ECO:0000256" key="5">
    <source>
        <dbReference type="ARBA" id="ARBA00023136"/>
    </source>
</evidence>
<dbReference type="Proteomes" id="UP000275256">
    <property type="component" value="Unassembled WGS sequence"/>
</dbReference>
<keyword evidence="2" id="KW-1003">Cell membrane</keyword>
<dbReference type="AlphaFoldDB" id="A0A3M0G128"/>
<evidence type="ECO:0000313" key="7">
    <source>
        <dbReference type="EMBL" id="RMB58318.1"/>
    </source>
</evidence>
<feature type="transmembrane region" description="Helical" evidence="6">
    <location>
        <begin position="121"/>
        <end position="154"/>
    </location>
</feature>
<feature type="transmembrane region" description="Helical" evidence="6">
    <location>
        <begin position="175"/>
        <end position="198"/>
    </location>
</feature>
<feature type="transmembrane region" description="Helical" evidence="6">
    <location>
        <begin position="233"/>
        <end position="252"/>
    </location>
</feature>
<dbReference type="GO" id="GO:0005886">
    <property type="term" value="C:plasma membrane"/>
    <property type="evidence" value="ECO:0007669"/>
    <property type="project" value="UniProtKB-SubCell"/>
</dbReference>
<dbReference type="CDD" id="cd06574">
    <property type="entry name" value="TM_PBP1_branched-chain-AA_like"/>
    <property type="match status" value="1"/>
</dbReference>
<protein>
    <submittedName>
        <fullName evidence="7">ABC transporter permease</fullName>
    </submittedName>
</protein>
<evidence type="ECO:0000256" key="6">
    <source>
        <dbReference type="SAM" id="Phobius"/>
    </source>
</evidence>
<dbReference type="PANTHER" id="PTHR32196:SF69">
    <property type="entry name" value="BRANCHED-CHAIN AMINO ACID TRANSPORT SYSTEM, PERMEASE PROTEIN"/>
    <property type="match status" value="1"/>
</dbReference>
<dbReference type="InterPro" id="IPR001851">
    <property type="entry name" value="ABC_transp_permease"/>
</dbReference>
<dbReference type="OrthoDB" id="9778389at2"/>
<dbReference type="EMBL" id="REFW01000004">
    <property type="protein sequence ID" value="RMB58318.1"/>
    <property type="molecule type" value="Genomic_DNA"/>
</dbReference>
<dbReference type="Pfam" id="PF02653">
    <property type="entry name" value="BPD_transp_2"/>
    <property type="match status" value="1"/>
</dbReference>
<feature type="transmembrane region" description="Helical" evidence="6">
    <location>
        <begin position="83"/>
        <end position="101"/>
    </location>
</feature>
<sequence length="297" mass="30787">MVIAAELGLIYAILAIGVYLTYRVLDFPDLTVDGSFTTGAALSAVLIVSGTPIWVALIVSIVGGMAAGVVTGLLHVWGNINPLLAGILTQIALYSINLRIMGKANVPLLRQSTLMTPLREAGLLGTWGAVAIFAVVVAIVGAAVYGFLGTGFGVAIRATGDNELMARSQGVNTGVTKVAGLAISNGLVALCGAFMAQYQGYADISMGIGLIVAGLASVIIGQAIFGMTAVWQAVLAAVLGSVIYRAVIQLALNAGLNPNDMKMISAVIVVIALVLPQWSVFKKIRHRRRRVMAAEAV</sequence>
<name>A0A3M0G128_9ACTN</name>